<accession>A0ACC2MUP6</accession>
<comment type="caution">
    <text evidence="1">The sequence shown here is derived from an EMBL/GenBank/DDBJ whole genome shotgun (WGS) entry which is preliminary data.</text>
</comment>
<dbReference type="EMBL" id="CM056809">
    <property type="protein sequence ID" value="KAJ8649153.1"/>
    <property type="molecule type" value="Genomic_DNA"/>
</dbReference>
<evidence type="ECO:0000313" key="1">
    <source>
        <dbReference type="EMBL" id="KAJ8649153.1"/>
    </source>
</evidence>
<organism evidence="1 2">
    <name type="scientific">Persea americana</name>
    <name type="common">Avocado</name>
    <dbReference type="NCBI Taxonomy" id="3435"/>
    <lineage>
        <taxon>Eukaryota</taxon>
        <taxon>Viridiplantae</taxon>
        <taxon>Streptophyta</taxon>
        <taxon>Embryophyta</taxon>
        <taxon>Tracheophyta</taxon>
        <taxon>Spermatophyta</taxon>
        <taxon>Magnoliopsida</taxon>
        <taxon>Magnoliidae</taxon>
        <taxon>Laurales</taxon>
        <taxon>Lauraceae</taxon>
        <taxon>Persea</taxon>
    </lineage>
</organism>
<reference evidence="1 2" key="1">
    <citation type="journal article" date="2022" name="Hortic Res">
        <title>A haplotype resolved chromosomal level avocado genome allows analysis of novel avocado genes.</title>
        <authorList>
            <person name="Nath O."/>
            <person name="Fletcher S.J."/>
            <person name="Hayward A."/>
            <person name="Shaw L.M."/>
            <person name="Masouleh A.K."/>
            <person name="Furtado A."/>
            <person name="Henry R.J."/>
            <person name="Mitter N."/>
        </authorList>
    </citation>
    <scope>NUCLEOTIDE SEQUENCE [LARGE SCALE GENOMIC DNA]</scope>
    <source>
        <strain evidence="2">cv. Hass</strain>
    </source>
</reference>
<keyword evidence="2" id="KW-1185">Reference proteome</keyword>
<name>A0ACC2MUP6_PERAE</name>
<evidence type="ECO:0000313" key="2">
    <source>
        <dbReference type="Proteomes" id="UP001234297"/>
    </source>
</evidence>
<gene>
    <name evidence="1" type="ORF">MRB53_002176</name>
</gene>
<protein>
    <submittedName>
        <fullName evidence="1">Uncharacterized protein</fullName>
    </submittedName>
</protein>
<sequence length="163" mass="17356">MGLSSSRVQKTLTNSPEFDTACHSVFDECLDLSQHAFPGVMAYQLPGAAARLHSHLLVLLPIVKRWVPSPPDQGQVDRAVLISRGEVKGTALTLTWEEFKAFAVELFKGAILSSARGTVLRRGSIGIAGIAGAGMVTRSSREAFGTVMSVYALGLAIAVFLTL</sequence>
<proteinExistence type="predicted"/>
<dbReference type="Proteomes" id="UP001234297">
    <property type="component" value="Chromosome 1"/>
</dbReference>